<dbReference type="PIRSF" id="PIRSF020565">
    <property type="entry name" value="3Ho_Ac_ACP_DH_prd"/>
    <property type="match status" value="1"/>
</dbReference>
<evidence type="ECO:0000313" key="2">
    <source>
        <dbReference type="Proteomes" id="UP001138460"/>
    </source>
</evidence>
<comment type="caution">
    <text evidence="1">The sequence shown here is derived from an EMBL/GenBank/DDBJ whole genome shotgun (WGS) entry which is preliminary data.</text>
</comment>
<name>A0A9X8JGC6_9GAMM</name>
<dbReference type="EMBL" id="NWTM01000003">
    <property type="protein sequence ID" value="RYC40824.1"/>
    <property type="molecule type" value="Genomic_DNA"/>
</dbReference>
<protein>
    <submittedName>
        <fullName evidence="1">3-hydroxy-fatty acyl-ACP dehydratase</fullName>
    </submittedName>
</protein>
<dbReference type="InterPro" id="IPR029069">
    <property type="entry name" value="HotDog_dom_sf"/>
</dbReference>
<dbReference type="Gene3D" id="3.10.129.10">
    <property type="entry name" value="Hotdog Thioesterase"/>
    <property type="match status" value="1"/>
</dbReference>
<gene>
    <name evidence="1" type="ORF">CLR69_18565</name>
</gene>
<sequence length="160" mass="17846">MSEYLAAADYLPHSAPMVLVDEVIHVDDDHAHCRVAVSREGILAPFLNTQGHLPAWFGIEIIAQTIGVWSGWHRRQSNELQEKPRPGMLLGGRGYHCKQDIFPAGSLLDVTVTLLMRDDKVGSFEGEIAIDGEKYASGRLNTYQPDERELKILLEQGKPL</sequence>
<reference evidence="1 2" key="1">
    <citation type="journal article" date="2018" name="Syst. Appl. Microbiol.">
        <title>Pectobacterium zantedeschiae sp. nov. a new species of a soft rot pathogen isolated from Calla lily (Zantedeschia spp.).</title>
        <authorList>
            <person name="Waleron M."/>
            <person name="Misztak A."/>
            <person name="Waleron M."/>
            <person name="Franczuk M."/>
            <person name="Jonca J."/>
            <person name="Wielgomas B."/>
            <person name="Mikicinski A."/>
            <person name="Popovic T."/>
            <person name="Waleron K."/>
        </authorList>
    </citation>
    <scope>NUCLEOTIDE SEQUENCE [LARGE SCALE GENOMIC DNA]</scope>
    <source>
        <strain evidence="1 2">9M</strain>
    </source>
</reference>
<organism evidence="1 2">
    <name type="scientific">Pectobacterium zantedeschiae</name>
    <dbReference type="NCBI Taxonomy" id="2034769"/>
    <lineage>
        <taxon>Bacteria</taxon>
        <taxon>Pseudomonadati</taxon>
        <taxon>Pseudomonadota</taxon>
        <taxon>Gammaproteobacteria</taxon>
        <taxon>Enterobacterales</taxon>
        <taxon>Pectobacteriaceae</taxon>
        <taxon>Pectobacterium</taxon>
    </lineage>
</organism>
<keyword evidence="2" id="KW-1185">Reference proteome</keyword>
<evidence type="ECO:0000313" key="1">
    <source>
        <dbReference type="EMBL" id="RYC40824.1"/>
    </source>
</evidence>
<accession>A0A9X8JGC6</accession>
<dbReference type="SUPFAM" id="SSF54637">
    <property type="entry name" value="Thioesterase/thiol ester dehydrase-isomerase"/>
    <property type="match status" value="1"/>
</dbReference>
<dbReference type="Proteomes" id="UP001138460">
    <property type="component" value="Unassembled WGS sequence"/>
</dbReference>
<dbReference type="RefSeq" id="WP_129707597.1">
    <property type="nucleotide sequence ID" value="NZ_CP139172.1"/>
</dbReference>
<proteinExistence type="predicted"/>
<dbReference type="Pfam" id="PF22817">
    <property type="entry name" value="ApeP-like"/>
    <property type="match status" value="1"/>
</dbReference>
<dbReference type="AlphaFoldDB" id="A0A9X8JGC6"/>
<dbReference type="CDD" id="cd01289">
    <property type="entry name" value="FabA_like"/>
    <property type="match status" value="1"/>
</dbReference>
<dbReference type="InterPro" id="IPR016776">
    <property type="entry name" value="ApeP-like_dehydratase"/>
</dbReference>
<dbReference type="OrthoDB" id="9800188at2"/>